<dbReference type="AlphaFoldDB" id="A0A433Q4P7"/>
<gene>
    <name evidence="1" type="ORF">BC938DRAFT_473064</name>
</gene>
<proteinExistence type="predicted"/>
<reference evidence="1 2" key="1">
    <citation type="journal article" date="2018" name="New Phytol.">
        <title>Phylogenomics of Endogonaceae and evolution of mycorrhizas within Mucoromycota.</title>
        <authorList>
            <person name="Chang Y."/>
            <person name="Desiro A."/>
            <person name="Na H."/>
            <person name="Sandor L."/>
            <person name="Lipzen A."/>
            <person name="Clum A."/>
            <person name="Barry K."/>
            <person name="Grigoriev I.V."/>
            <person name="Martin F.M."/>
            <person name="Stajich J.E."/>
            <person name="Smith M.E."/>
            <person name="Bonito G."/>
            <person name="Spatafora J.W."/>
        </authorList>
    </citation>
    <scope>NUCLEOTIDE SEQUENCE [LARGE SCALE GENOMIC DNA]</scope>
    <source>
        <strain evidence="1 2">AD002</strain>
    </source>
</reference>
<keyword evidence="2" id="KW-1185">Reference proteome</keyword>
<comment type="caution">
    <text evidence="1">The sequence shown here is derived from an EMBL/GenBank/DDBJ whole genome shotgun (WGS) entry which is preliminary data.</text>
</comment>
<accession>A0A433Q4P7</accession>
<dbReference type="Proteomes" id="UP000274822">
    <property type="component" value="Unassembled WGS sequence"/>
</dbReference>
<evidence type="ECO:0000313" key="1">
    <source>
        <dbReference type="EMBL" id="RUS24793.1"/>
    </source>
</evidence>
<evidence type="ECO:0000313" key="2">
    <source>
        <dbReference type="Proteomes" id="UP000274822"/>
    </source>
</evidence>
<dbReference type="EMBL" id="RBNJ01014912">
    <property type="protein sequence ID" value="RUS24793.1"/>
    <property type="molecule type" value="Genomic_DNA"/>
</dbReference>
<protein>
    <submittedName>
        <fullName evidence="1">Uncharacterized protein</fullName>
    </submittedName>
</protein>
<organism evidence="1 2">
    <name type="scientific">Jimgerdemannia flammicorona</name>
    <dbReference type="NCBI Taxonomy" id="994334"/>
    <lineage>
        <taxon>Eukaryota</taxon>
        <taxon>Fungi</taxon>
        <taxon>Fungi incertae sedis</taxon>
        <taxon>Mucoromycota</taxon>
        <taxon>Mucoromycotina</taxon>
        <taxon>Endogonomycetes</taxon>
        <taxon>Endogonales</taxon>
        <taxon>Endogonaceae</taxon>
        <taxon>Jimgerdemannia</taxon>
    </lineage>
</organism>
<sequence length="200" mass="22844">MNRQVRHEYIRCRFSGDACHLCGEGARTYGDTRHRFDKNTRCRCRMCIESHALVRGRARCAGIKRRRKHIDGGTKRRTCGCLCRWRQRLRWDRTLSLTFQFERVSLLEDAENDVGELVIETMGVTTQLSLTPTTQISAFHSKVAPPALGIQIDRRRDLNVCQIPYSHPESDDMCGMPQASDLIVPIVKTCVNPAVRVSKA</sequence>
<name>A0A433Q4P7_9FUNG</name>